<proteinExistence type="inferred from homology"/>
<reference evidence="2" key="3">
    <citation type="submission" date="2025-09" db="UniProtKB">
        <authorList>
            <consortium name="Ensembl"/>
        </authorList>
    </citation>
    <scope>IDENTIFICATION</scope>
</reference>
<evidence type="ECO:0000256" key="1">
    <source>
        <dbReference type="RuleBase" id="RU003690"/>
    </source>
</evidence>
<evidence type="ECO:0008006" key="4">
    <source>
        <dbReference type="Google" id="ProtNLM"/>
    </source>
</evidence>
<sequence length="163" mass="18381">MGSNISLPASPASLSMDSGWENTTIVQRFRDYADVLFRHFGSQVKFWITLNEPFIVANLGYAYESFAPGCRTFSVVSHRIVGKQYIAAHTEAWHLSNDKYRPTQHGIPRNPCKQEDVGAAQRYLQFFIGWFAHPIFSGDYPELMTTIIPKQGLAADGFSFPLT</sequence>
<reference evidence="2" key="2">
    <citation type="submission" date="2025-08" db="UniProtKB">
        <authorList>
            <consortium name="Ensembl"/>
        </authorList>
    </citation>
    <scope>IDENTIFICATION</scope>
</reference>
<dbReference type="STRING" id="99883.ENSTNIP00000011742"/>
<dbReference type="Pfam" id="PF00232">
    <property type="entry name" value="Glyco_hydro_1"/>
    <property type="match status" value="1"/>
</dbReference>
<keyword evidence="3" id="KW-1185">Reference proteome</keyword>
<dbReference type="InterPro" id="IPR017853">
    <property type="entry name" value="GH"/>
</dbReference>
<dbReference type="InterPro" id="IPR001360">
    <property type="entry name" value="Glyco_hydro_1"/>
</dbReference>
<dbReference type="PANTHER" id="PTHR10353">
    <property type="entry name" value="GLYCOSYL HYDROLASE"/>
    <property type="match status" value="1"/>
</dbReference>
<organism evidence="2 3">
    <name type="scientific">Tetraodon nigroviridis</name>
    <name type="common">Spotted green pufferfish</name>
    <name type="synonym">Chelonodon nigroviridis</name>
    <dbReference type="NCBI Taxonomy" id="99883"/>
    <lineage>
        <taxon>Eukaryota</taxon>
        <taxon>Metazoa</taxon>
        <taxon>Chordata</taxon>
        <taxon>Craniata</taxon>
        <taxon>Vertebrata</taxon>
        <taxon>Euteleostomi</taxon>
        <taxon>Actinopterygii</taxon>
        <taxon>Neopterygii</taxon>
        <taxon>Teleostei</taxon>
        <taxon>Neoteleostei</taxon>
        <taxon>Acanthomorphata</taxon>
        <taxon>Eupercaria</taxon>
        <taxon>Tetraodontiformes</taxon>
        <taxon>Tetradontoidea</taxon>
        <taxon>Tetraodontidae</taxon>
        <taxon>Tetraodon</taxon>
    </lineage>
</organism>
<accession>H3CU08</accession>
<evidence type="ECO:0000313" key="2">
    <source>
        <dbReference type="Ensembl" id="ENSTNIP00000011742.1"/>
    </source>
</evidence>
<dbReference type="OMA" id="AYESFAP"/>
<dbReference type="InParanoid" id="H3CU08"/>
<dbReference type="GeneTree" id="ENSGT00940000155324"/>
<dbReference type="SUPFAM" id="SSF51445">
    <property type="entry name" value="(Trans)glycosidases"/>
    <property type="match status" value="1"/>
</dbReference>
<dbReference type="AlphaFoldDB" id="H3CU08"/>
<dbReference type="PANTHER" id="PTHR10353:SF38">
    <property type="entry name" value="LACTASE_PHLORIZIN HYDROLASE"/>
    <property type="match status" value="1"/>
</dbReference>
<evidence type="ECO:0000313" key="3">
    <source>
        <dbReference type="Proteomes" id="UP000007303"/>
    </source>
</evidence>
<reference evidence="3" key="1">
    <citation type="journal article" date="2004" name="Nature">
        <title>Genome duplication in the teleost fish Tetraodon nigroviridis reveals the early vertebrate proto-karyotype.</title>
        <authorList>
            <person name="Jaillon O."/>
            <person name="Aury J.-M."/>
            <person name="Brunet F."/>
            <person name="Petit J.-L."/>
            <person name="Stange-Thomann N."/>
            <person name="Mauceli E."/>
            <person name="Bouneau L."/>
            <person name="Fischer C."/>
            <person name="Ozouf-Costaz C."/>
            <person name="Bernot A."/>
            <person name="Nicaud S."/>
            <person name="Jaffe D."/>
            <person name="Fisher S."/>
            <person name="Lutfalla G."/>
            <person name="Dossat C."/>
            <person name="Segurens B."/>
            <person name="Dasilva C."/>
            <person name="Salanoubat M."/>
            <person name="Levy M."/>
            <person name="Boudet N."/>
            <person name="Castellano S."/>
            <person name="Anthouard V."/>
            <person name="Jubin C."/>
            <person name="Castelli V."/>
            <person name="Katinka M."/>
            <person name="Vacherie B."/>
            <person name="Biemont C."/>
            <person name="Skalli Z."/>
            <person name="Cattolico L."/>
            <person name="Poulain J."/>
            <person name="De Berardinis V."/>
            <person name="Cruaud C."/>
            <person name="Duprat S."/>
            <person name="Brottier P."/>
            <person name="Coutanceau J.-P."/>
            <person name="Gouzy J."/>
            <person name="Parra G."/>
            <person name="Lardier G."/>
            <person name="Chapple C."/>
            <person name="McKernan K.J."/>
            <person name="McEwan P."/>
            <person name="Bosak S."/>
            <person name="Kellis M."/>
            <person name="Volff J.-N."/>
            <person name="Guigo R."/>
            <person name="Zody M.C."/>
            <person name="Mesirov J."/>
            <person name="Lindblad-Toh K."/>
            <person name="Birren B."/>
            <person name="Nusbaum C."/>
            <person name="Kahn D."/>
            <person name="Robinson-Rechavi M."/>
            <person name="Laudet V."/>
            <person name="Schachter V."/>
            <person name="Quetier F."/>
            <person name="Saurin W."/>
            <person name="Scarpelli C."/>
            <person name="Wincker P."/>
            <person name="Lander E.S."/>
            <person name="Weissenbach J."/>
            <person name="Roest Crollius H."/>
        </authorList>
    </citation>
    <scope>NUCLEOTIDE SEQUENCE [LARGE SCALE GENOMIC DNA]</scope>
</reference>
<dbReference type="HOGENOM" id="CLU_1626543_0_0_1"/>
<name>H3CU08_TETNG</name>
<protein>
    <recommendedName>
        <fullName evidence="4">Lactase</fullName>
    </recommendedName>
</protein>
<dbReference type="Proteomes" id="UP000007303">
    <property type="component" value="Unassembled WGS sequence"/>
</dbReference>
<dbReference type="GO" id="GO:0005975">
    <property type="term" value="P:carbohydrate metabolic process"/>
    <property type="evidence" value="ECO:0007669"/>
    <property type="project" value="InterPro"/>
</dbReference>
<dbReference type="Gene3D" id="3.20.20.80">
    <property type="entry name" value="Glycosidases"/>
    <property type="match status" value="1"/>
</dbReference>
<dbReference type="GO" id="GO:0000016">
    <property type="term" value="F:lactase activity"/>
    <property type="evidence" value="ECO:0007669"/>
    <property type="project" value="TreeGrafter"/>
</dbReference>
<dbReference type="Ensembl" id="ENSTNIT00000011930.1">
    <property type="protein sequence ID" value="ENSTNIP00000011742.1"/>
    <property type="gene ID" value="ENSTNIG00000008889.1"/>
</dbReference>
<comment type="similarity">
    <text evidence="1">Belongs to the glycosyl hydrolase 1 family.</text>
</comment>